<feature type="transmembrane region" description="Helical" evidence="2">
    <location>
        <begin position="78"/>
        <end position="102"/>
    </location>
</feature>
<reference evidence="6 7" key="1">
    <citation type="journal article" date="2015" name="Nature">
        <title>rRNA introns, odd ribosomes, and small enigmatic genomes across a large radiation of phyla.</title>
        <authorList>
            <person name="Brown C.T."/>
            <person name="Hug L.A."/>
            <person name="Thomas B.C."/>
            <person name="Sharon I."/>
            <person name="Castelle C.J."/>
            <person name="Singh A."/>
            <person name="Wilkins M.J."/>
            <person name="Williams K.H."/>
            <person name="Banfield J.F."/>
        </authorList>
    </citation>
    <scope>NUCLEOTIDE SEQUENCE [LARGE SCALE GENOMIC DNA]</scope>
</reference>
<dbReference type="InterPro" id="IPR028098">
    <property type="entry name" value="Glyco_trans_4-like_N"/>
</dbReference>
<dbReference type="PANTHER" id="PTHR46401:SF2">
    <property type="entry name" value="GLYCOSYLTRANSFERASE WBBK-RELATED"/>
    <property type="match status" value="1"/>
</dbReference>
<dbReference type="Pfam" id="PF00534">
    <property type="entry name" value="Glycos_transf_1"/>
    <property type="match status" value="1"/>
</dbReference>
<dbReference type="SUPFAM" id="SSF53756">
    <property type="entry name" value="UDP-Glycosyltransferase/glycogen phosphorylase"/>
    <property type="match status" value="1"/>
</dbReference>
<evidence type="ECO:0000256" key="2">
    <source>
        <dbReference type="SAM" id="Phobius"/>
    </source>
</evidence>
<comment type="caution">
    <text evidence="6">The sequence shown here is derived from an EMBL/GenBank/DDBJ whole genome shotgun (WGS) entry which is preliminary data.</text>
</comment>
<evidence type="ECO:0000259" key="5">
    <source>
        <dbReference type="Pfam" id="PF13632"/>
    </source>
</evidence>
<evidence type="ECO:0000313" key="6">
    <source>
        <dbReference type="EMBL" id="KKQ50789.1"/>
    </source>
</evidence>
<evidence type="ECO:0000256" key="1">
    <source>
        <dbReference type="ARBA" id="ARBA00022679"/>
    </source>
</evidence>
<evidence type="ECO:0000259" key="3">
    <source>
        <dbReference type="Pfam" id="PF00534"/>
    </source>
</evidence>
<gene>
    <name evidence="6" type="ORF">US67_C0001G0022</name>
</gene>
<feature type="domain" description="Glycosyltransferase subfamily 4-like N-terminal" evidence="4">
    <location>
        <begin position="625"/>
        <end position="785"/>
    </location>
</feature>
<evidence type="ECO:0000313" key="7">
    <source>
        <dbReference type="Proteomes" id="UP000034366"/>
    </source>
</evidence>
<dbReference type="CDD" id="cd06427">
    <property type="entry name" value="CESA_like_2"/>
    <property type="match status" value="1"/>
</dbReference>
<dbReference type="InterPro" id="IPR001296">
    <property type="entry name" value="Glyco_trans_1"/>
</dbReference>
<dbReference type="Pfam" id="PF13439">
    <property type="entry name" value="Glyco_transf_4"/>
    <property type="match status" value="1"/>
</dbReference>
<dbReference type="PANTHER" id="PTHR46401">
    <property type="entry name" value="GLYCOSYLTRANSFERASE WBBK-RELATED"/>
    <property type="match status" value="1"/>
</dbReference>
<dbReference type="Gene3D" id="3.40.50.2000">
    <property type="entry name" value="Glycogen Phosphorylase B"/>
    <property type="match status" value="2"/>
</dbReference>
<protein>
    <submittedName>
        <fullName evidence="6">Glycosyl transferase family 2</fullName>
    </submittedName>
</protein>
<dbReference type="GO" id="GO:0009103">
    <property type="term" value="P:lipopolysaccharide biosynthetic process"/>
    <property type="evidence" value="ECO:0007669"/>
    <property type="project" value="TreeGrafter"/>
</dbReference>
<organism evidence="6 7">
    <name type="scientific">Candidatus Woesebacteria bacterium GW2011_GWD1_38_10</name>
    <dbReference type="NCBI Taxonomy" id="1618592"/>
    <lineage>
        <taxon>Bacteria</taxon>
        <taxon>Candidatus Woeseibacteriota</taxon>
    </lineage>
</organism>
<dbReference type="SUPFAM" id="SSF53448">
    <property type="entry name" value="Nucleotide-diphospho-sugar transferases"/>
    <property type="match status" value="1"/>
</dbReference>
<keyword evidence="2" id="KW-1133">Transmembrane helix</keyword>
<dbReference type="InterPro" id="IPR029044">
    <property type="entry name" value="Nucleotide-diphossugar_trans"/>
</dbReference>
<dbReference type="InterPro" id="IPR001173">
    <property type="entry name" value="Glyco_trans_2-like"/>
</dbReference>
<dbReference type="Gene3D" id="3.90.550.10">
    <property type="entry name" value="Spore Coat Polysaccharide Biosynthesis Protein SpsA, Chain A"/>
    <property type="match status" value="1"/>
</dbReference>
<dbReference type="Pfam" id="PF13632">
    <property type="entry name" value="Glyco_trans_2_3"/>
    <property type="match status" value="1"/>
</dbReference>
<feature type="transmembrane region" description="Helical" evidence="2">
    <location>
        <begin position="583"/>
        <end position="601"/>
    </location>
</feature>
<keyword evidence="2" id="KW-0472">Membrane</keyword>
<evidence type="ECO:0000259" key="4">
    <source>
        <dbReference type="Pfam" id="PF13439"/>
    </source>
</evidence>
<dbReference type="CDD" id="cd03801">
    <property type="entry name" value="GT4_PimA-like"/>
    <property type="match status" value="1"/>
</dbReference>
<feature type="transmembrane region" description="Helical" evidence="2">
    <location>
        <begin position="108"/>
        <end position="126"/>
    </location>
</feature>
<dbReference type="GO" id="GO:0016757">
    <property type="term" value="F:glycosyltransferase activity"/>
    <property type="evidence" value="ECO:0007669"/>
    <property type="project" value="InterPro"/>
</dbReference>
<feature type="domain" description="Glycosyltransferase 2-like" evidence="5">
    <location>
        <begin position="234"/>
        <end position="425"/>
    </location>
</feature>
<keyword evidence="1 6" id="KW-0808">Transferase</keyword>
<feature type="transmembrane region" description="Helical" evidence="2">
    <location>
        <begin position="398"/>
        <end position="424"/>
    </location>
</feature>
<keyword evidence="2" id="KW-0812">Transmembrane</keyword>
<dbReference type="Proteomes" id="UP000034366">
    <property type="component" value="Unassembled WGS sequence"/>
</dbReference>
<sequence>MDKYIINIYTSSDISWRTKVYLKKIGRLFTGNKNVSVPMGAVFNKRNRYEKNNIVYETYNGLEKEFSAFETLTDGQKLYWSIVIISLLILGLINIHFMLVLIVGSLTFIYFADFLFTLLIIARSFANKSEIKFTNDELVELDDFTLPRYTILCPLYKEWEVIEQFVRSIEIIDWPKDKLEVILLLEEDDTKTINKAYDLNLPSYFRIEVVPNSLPKTKPKACNYGLSKTTGEFVVVYDAEDKPDPLQLKKAYLAFSRLPENVSCLQSKLNYYNQNQNILTRLFTAEYSYWFNIALTGLQTLNTIIPLGGTSNHFRTPVLKDLQGWDPFNVTEDCDLGTRLFKKGYRTSVIDSETLEEANSNIKSWLKQRSRWIKGYMQTYLVHMRNPMEFLIRYKHHALLFQLIIGMRMVFIIINPILWLMTIAYFSMYPVFGPFIESLYPWYIFYPAVFCLIFANFTYLYSFMIASAKKDKWELIQYIFLMPFYWLLTSISAGIAFHQLITNPYYWEKTKHGLHLGKNESVDKVSGILDITTTPVFQFPYFKYLQGFPGKFIVSIRLVINFKPMGIKISTISLRELIYTAKASLYINIISFIKLFGNVNISRPHNNKQNILILNWRDVGHVWKGGAEVYVQEIAERWVKGGYGVTILSGNDGNSMYDEKIHGVNIMRRGGFFTLYLWVLIYYVFRLRKHFDLIVDCENGIPFFSPLYSTLPKILLIHHVHQQIFRENLPLPFSWLAMFLESRVMKYVYRSTKIVTVSESSKADIAGLGLSKIEDIEIVTPGINLRNFRKLKKYTFPTYSYLGRLMPYKNIDILIKAFKEVLQSVPDAKLIIAGRGQYEEHLNRLVHKLDIERFVEFKGYVSENEKREILGRSWFLVQPSSFEGWGMTVTESNAAGTPVIASNTAGLRDSVLDGQTGILVKTKSVKELARSMIALTEMDGFRERISRNAYDWSRKYSWNVSARLFINILNRESVSPALVEEGSASSVAYLEE</sequence>
<name>A0A0G0KNN4_9BACT</name>
<feature type="transmembrane region" description="Helical" evidence="2">
    <location>
        <begin position="444"/>
        <end position="466"/>
    </location>
</feature>
<dbReference type="EMBL" id="LBTW01000001">
    <property type="protein sequence ID" value="KKQ50789.1"/>
    <property type="molecule type" value="Genomic_DNA"/>
</dbReference>
<proteinExistence type="predicted"/>
<dbReference type="AlphaFoldDB" id="A0A0G0KNN4"/>
<accession>A0A0G0KNN4</accession>
<feature type="transmembrane region" description="Helical" evidence="2">
    <location>
        <begin position="666"/>
        <end position="685"/>
    </location>
</feature>
<feature type="transmembrane region" description="Helical" evidence="2">
    <location>
        <begin position="478"/>
        <end position="501"/>
    </location>
</feature>
<feature type="domain" description="Glycosyl transferase family 1" evidence="3">
    <location>
        <begin position="793"/>
        <end position="952"/>
    </location>
</feature>
<dbReference type="PATRIC" id="fig|1618592.3.peg.23"/>